<protein>
    <submittedName>
        <fullName evidence="1">Uncharacterized protein</fullName>
    </submittedName>
</protein>
<name>A0AB39MIF9_9ACTN</name>
<proteinExistence type="predicted"/>
<dbReference type="RefSeq" id="WP_352281316.1">
    <property type="nucleotide sequence ID" value="NZ_CP163431.1"/>
</dbReference>
<organism evidence="1">
    <name type="scientific">Streptomyces sp. R08</name>
    <dbReference type="NCBI Taxonomy" id="3238624"/>
    <lineage>
        <taxon>Bacteria</taxon>
        <taxon>Bacillati</taxon>
        <taxon>Actinomycetota</taxon>
        <taxon>Actinomycetes</taxon>
        <taxon>Kitasatosporales</taxon>
        <taxon>Streptomycetaceae</taxon>
        <taxon>Streptomyces</taxon>
    </lineage>
</organism>
<accession>A0AB39MIF9</accession>
<dbReference type="AlphaFoldDB" id="A0AB39MIF9"/>
<gene>
    <name evidence="1" type="ORF">AB5J58_32285</name>
</gene>
<evidence type="ECO:0000313" key="1">
    <source>
        <dbReference type="EMBL" id="XDQ04553.1"/>
    </source>
</evidence>
<sequence length="54" mass="6001">MSMNTAMDNLIALLTVVGILVAVTFPSLLGIAHDRRVDRQIRTAHRLMASTPRR</sequence>
<reference evidence="1" key="1">
    <citation type="submission" date="2024-07" db="EMBL/GenBank/DDBJ databases">
        <authorList>
            <person name="Yu S.T."/>
        </authorList>
    </citation>
    <scope>NUCLEOTIDE SEQUENCE</scope>
    <source>
        <strain evidence="1">R08</strain>
    </source>
</reference>
<dbReference type="EMBL" id="CP163431">
    <property type="protein sequence ID" value="XDQ04553.1"/>
    <property type="molecule type" value="Genomic_DNA"/>
</dbReference>